<dbReference type="EMBL" id="JAYMYR010000003">
    <property type="protein sequence ID" value="KAK7374196.1"/>
    <property type="molecule type" value="Genomic_DNA"/>
</dbReference>
<feature type="region of interest" description="Disordered" evidence="1">
    <location>
        <begin position="39"/>
        <end position="68"/>
    </location>
</feature>
<keyword evidence="3" id="KW-1185">Reference proteome</keyword>
<evidence type="ECO:0000313" key="2">
    <source>
        <dbReference type="EMBL" id="KAK7374196.1"/>
    </source>
</evidence>
<dbReference type="AlphaFoldDB" id="A0AAN9RIM9"/>
<proteinExistence type="predicted"/>
<gene>
    <name evidence="2" type="ORF">VNO80_07623</name>
</gene>
<dbReference type="Proteomes" id="UP001374584">
    <property type="component" value="Unassembled WGS sequence"/>
</dbReference>
<protein>
    <submittedName>
        <fullName evidence="2">Uncharacterized protein</fullName>
    </submittedName>
</protein>
<reference evidence="2 3" key="1">
    <citation type="submission" date="2024-01" db="EMBL/GenBank/DDBJ databases">
        <title>The genomes of 5 underutilized Papilionoideae crops provide insights into root nodulation and disease resistanc.</title>
        <authorList>
            <person name="Jiang F."/>
        </authorList>
    </citation>
    <scope>NUCLEOTIDE SEQUENCE [LARGE SCALE GENOMIC DNA]</scope>
    <source>
        <strain evidence="2">JINMINGXINNONG_FW02</strain>
        <tissue evidence="2">Leaves</tissue>
    </source>
</reference>
<comment type="caution">
    <text evidence="2">The sequence shown here is derived from an EMBL/GenBank/DDBJ whole genome shotgun (WGS) entry which is preliminary data.</text>
</comment>
<evidence type="ECO:0000256" key="1">
    <source>
        <dbReference type="SAM" id="MobiDB-lite"/>
    </source>
</evidence>
<accession>A0AAN9RIM9</accession>
<organism evidence="2 3">
    <name type="scientific">Phaseolus coccineus</name>
    <name type="common">Scarlet runner bean</name>
    <name type="synonym">Phaseolus multiflorus</name>
    <dbReference type="NCBI Taxonomy" id="3886"/>
    <lineage>
        <taxon>Eukaryota</taxon>
        <taxon>Viridiplantae</taxon>
        <taxon>Streptophyta</taxon>
        <taxon>Embryophyta</taxon>
        <taxon>Tracheophyta</taxon>
        <taxon>Spermatophyta</taxon>
        <taxon>Magnoliopsida</taxon>
        <taxon>eudicotyledons</taxon>
        <taxon>Gunneridae</taxon>
        <taxon>Pentapetalae</taxon>
        <taxon>rosids</taxon>
        <taxon>fabids</taxon>
        <taxon>Fabales</taxon>
        <taxon>Fabaceae</taxon>
        <taxon>Papilionoideae</taxon>
        <taxon>50 kb inversion clade</taxon>
        <taxon>NPAAA clade</taxon>
        <taxon>indigoferoid/millettioid clade</taxon>
        <taxon>Phaseoleae</taxon>
        <taxon>Phaseolus</taxon>
    </lineage>
</organism>
<evidence type="ECO:0000313" key="3">
    <source>
        <dbReference type="Proteomes" id="UP001374584"/>
    </source>
</evidence>
<sequence length="105" mass="11561">MLSTRGTLTLELSNGARLFQAIEHNISICLVAPKREDQTSPYHNSIYRSTGPNQKASSLNSDSPAQFPSPNNLGLLEILKVVGCFGNDRNDEGNRRFEDVVVVKT</sequence>
<name>A0AAN9RIM9_PHACN</name>